<protein>
    <submittedName>
        <fullName evidence="1">Uncharacterized protein</fullName>
    </submittedName>
</protein>
<accession>A0A5B8XXI7</accession>
<dbReference type="OrthoDB" id="2868295at2"/>
<dbReference type="AlphaFoldDB" id="A0A5B8XXI7"/>
<dbReference type="Proteomes" id="UP000321595">
    <property type="component" value="Chromosome"/>
</dbReference>
<evidence type="ECO:0000313" key="1">
    <source>
        <dbReference type="EMBL" id="QED29907.1"/>
    </source>
</evidence>
<keyword evidence="2" id="KW-1185">Reference proteome</keyword>
<reference evidence="1 2" key="1">
    <citation type="submission" date="2019-08" db="EMBL/GenBank/DDBJ databases">
        <authorList>
            <person name="Liang Q."/>
        </authorList>
    </citation>
    <scope>NUCLEOTIDE SEQUENCE [LARGE SCALE GENOMIC DNA]</scope>
    <source>
        <strain evidence="1 2">V1718</strain>
    </source>
</reference>
<dbReference type="RefSeq" id="WP_146963140.1">
    <property type="nucleotide sequence ID" value="NZ_CP042467.1"/>
</dbReference>
<dbReference type="KEGG" id="bbae:FRD01_22255"/>
<evidence type="ECO:0000313" key="2">
    <source>
        <dbReference type="Proteomes" id="UP000321595"/>
    </source>
</evidence>
<sequence>MSMFLRLEILPLTISRQSWAELWDTTSKVLNEWNLRLIRLGHRVLADVAVSVLTSPDDGEPGYWEVIGDQKSLHCAGSFGMSRDLVRYQRRARNKEERLFPNESSGNDPFVATVFENNYMGRPYALFLIAVGMLVEDAMGENAVLSGEFDWDDVLKAQTQLRRILGREFAPPHVTSHEWVRRRVQDQEVEHVHVPRKSAEHQLSDELYEKWFGGRPVDREFSKDLVEYASQTAKLAEQLECDRTQLLRLLAENLLKNQYIVRAETLDQSILRLDEGELRWLVSFTRQPSGCISLRGRIEEFIEDTEARRRLKAASVELGS</sequence>
<proteinExistence type="predicted"/>
<dbReference type="EMBL" id="CP042467">
    <property type="protein sequence ID" value="QED29907.1"/>
    <property type="molecule type" value="Genomic_DNA"/>
</dbReference>
<organism evidence="1 2">
    <name type="scientific">Microvenator marinus</name>
    <dbReference type="NCBI Taxonomy" id="2600177"/>
    <lineage>
        <taxon>Bacteria</taxon>
        <taxon>Deltaproteobacteria</taxon>
        <taxon>Bradymonadales</taxon>
        <taxon>Microvenatoraceae</taxon>
        <taxon>Microvenator</taxon>
    </lineage>
</organism>
<gene>
    <name evidence="1" type="ORF">FRD01_22255</name>
</gene>
<name>A0A5B8XXI7_9DELT</name>